<evidence type="ECO:0000313" key="1">
    <source>
        <dbReference type="EMBL" id="XCM35290.1"/>
    </source>
</evidence>
<dbReference type="EMBL" id="CP159837">
    <property type="protein sequence ID" value="XCM35290.1"/>
    <property type="molecule type" value="Genomic_DNA"/>
</dbReference>
<protein>
    <recommendedName>
        <fullName evidence="2">DUF2281 domain-containing protein</fullName>
    </recommendedName>
</protein>
<organism evidence="1">
    <name type="scientific">Planktothricoides raciborskii GIHE-MW2</name>
    <dbReference type="NCBI Taxonomy" id="2792601"/>
    <lineage>
        <taxon>Bacteria</taxon>
        <taxon>Bacillati</taxon>
        <taxon>Cyanobacteriota</taxon>
        <taxon>Cyanophyceae</taxon>
        <taxon>Oscillatoriophycideae</taxon>
        <taxon>Oscillatoriales</taxon>
        <taxon>Oscillatoriaceae</taxon>
        <taxon>Planktothricoides</taxon>
    </lineage>
</organism>
<dbReference type="RefSeq" id="WP_354634843.1">
    <property type="nucleotide sequence ID" value="NZ_CP159837.1"/>
</dbReference>
<accession>A0AAU8J965</accession>
<name>A0AAU8J965_9CYAN</name>
<sequence length="83" mass="9691">MKIFKKTENNLFFMLIDKIIQELEDIPAENLTEIYDFIHNFRLRLNSENPQTLTVSEVEPRTPGILPGKLGDAFFEPLPEEKI</sequence>
<dbReference type="AlphaFoldDB" id="A0AAU8J965"/>
<gene>
    <name evidence="1" type="ORF">ABWT76_003954</name>
</gene>
<evidence type="ECO:0008006" key="2">
    <source>
        <dbReference type="Google" id="ProtNLM"/>
    </source>
</evidence>
<proteinExistence type="predicted"/>
<reference evidence="1" key="1">
    <citation type="submission" date="2024-07" db="EMBL/GenBank/DDBJ databases">
        <authorList>
            <person name="Kim Y.J."/>
            <person name="Jeong J.Y."/>
        </authorList>
    </citation>
    <scope>NUCLEOTIDE SEQUENCE</scope>
    <source>
        <strain evidence="1">GIHE-MW2</strain>
    </source>
</reference>